<dbReference type="FunFam" id="3.90.470.20:FF:000001">
    <property type="entry name" value="Holo-[acyl-carrier-protein] synthase"/>
    <property type="match status" value="1"/>
</dbReference>
<comment type="function">
    <text evidence="9">Transfers the 4'-phosphopantetheine moiety from coenzyme A to the 'Ser-36' of acyl-carrier-protein.</text>
</comment>
<keyword evidence="4 10" id="KW-0276">Fatty acid metabolism</keyword>
<dbReference type="InterPro" id="IPR008278">
    <property type="entry name" value="4-PPantetheinyl_Trfase_dom"/>
</dbReference>
<evidence type="ECO:0000256" key="1">
    <source>
        <dbReference type="ARBA" id="ARBA00022516"/>
    </source>
</evidence>
<comment type="subcellular location">
    <subcellularLocation>
        <location evidence="10">Cytoplasm</location>
    </subcellularLocation>
</comment>
<dbReference type="GO" id="GO:0005737">
    <property type="term" value="C:cytoplasm"/>
    <property type="evidence" value="ECO:0007669"/>
    <property type="project" value="UniProtKB-SubCell"/>
</dbReference>
<dbReference type="GO" id="GO:0008897">
    <property type="term" value="F:holo-[acyl-carrier-protein] synthase activity"/>
    <property type="evidence" value="ECO:0007669"/>
    <property type="project" value="UniProtKB-UniRule"/>
</dbReference>
<comment type="cofactor">
    <cofactor evidence="10">
        <name>Mg(2+)</name>
        <dbReference type="ChEBI" id="CHEBI:18420"/>
    </cofactor>
</comment>
<reference evidence="13" key="1">
    <citation type="submission" date="2015-08" db="EMBL/GenBank/DDBJ databases">
        <authorList>
            <person name="Kim K.M."/>
        </authorList>
    </citation>
    <scope>NUCLEOTIDE SEQUENCE [LARGE SCALE GENOMIC DNA]</scope>
    <source>
        <strain evidence="13">KCTC 23892</strain>
    </source>
</reference>
<evidence type="ECO:0000256" key="6">
    <source>
        <dbReference type="ARBA" id="ARBA00023098"/>
    </source>
</evidence>
<keyword evidence="10" id="KW-0963">Cytoplasm</keyword>
<name>A0A1B3BCB5_9GAMM</name>
<dbReference type="GO" id="GO:0006633">
    <property type="term" value="P:fatty acid biosynthetic process"/>
    <property type="evidence" value="ECO:0007669"/>
    <property type="project" value="UniProtKB-UniRule"/>
</dbReference>
<dbReference type="Pfam" id="PF01648">
    <property type="entry name" value="ACPS"/>
    <property type="match status" value="1"/>
</dbReference>
<gene>
    <name evidence="10" type="primary">acpS</name>
    <name evidence="12" type="ORF">KS2013_1683</name>
</gene>
<evidence type="ECO:0000256" key="2">
    <source>
        <dbReference type="ARBA" id="ARBA00022679"/>
    </source>
</evidence>
<keyword evidence="6 10" id="KW-0443">Lipid metabolism</keyword>
<evidence type="ECO:0000313" key="13">
    <source>
        <dbReference type="Proteomes" id="UP000094147"/>
    </source>
</evidence>
<dbReference type="OrthoDB" id="517356at2"/>
<dbReference type="RefSeq" id="WP_068992489.1">
    <property type="nucleotide sequence ID" value="NZ_CP012418.1"/>
</dbReference>
<evidence type="ECO:0000256" key="7">
    <source>
        <dbReference type="ARBA" id="ARBA00023160"/>
    </source>
</evidence>
<evidence type="ECO:0000256" key="9">
    <source>
        <dbReference type="ARBA" id="ARBA00054726"/>
    </source>
</evidence>
<dbReference type="KEGG" id="ksd:KS2013_1683"/>
<dbReference type="InterPro" id="IPR037143">
    <property type="entry name" value="4-PPantetheinyl_Trfase_dom_sf"/>
</dbReference>
<keyword evidence="2 10" id="KW-0808">Transferase</keyword>
<evidence type="ECO:0000256" key="3">
    <source>
        <dbReference type="ARBA" id="ARBA00022723"/>
    </source>
</evidence>
<dbReference type="AlphaFoldDB" id="A0A1B3BCB5"/>
<proteinExistence type="inferred from homology"/>
<feature type="binding site" evidence="10">
    <location>
        <position position="58"/>
    </location>
    <ligand>
        <name>Mg(2+)</name>
        <dbReference type="ChEBI" id="CHEBI:18420"/>
    </ligand>
</feature>
<dbReference type="EMBL" id="CP012418">
    <property type="protein sequence ID" value="AOE50393.1"/>
    <property type="molecule type" value="Genomic_DNA"/>
</dbReference>
<dbReference type="InterPro" id="IPR002582">
    <property type="entry name" value="ACPS"/>
</dbReference>
<comment type="function">
    <text evidence="10">Transfers the 4'-phosphopantetheine moiety from coenzyme A to a Ser of acyl-carrier-protein.</text>
</comment>
<keyword evidence="5 10" id="KW-0460">Magnesium</keyword>
<dbReference type="NCBIfam" id="TIGR00556">
    <property type="entry name" value="pantethn_trn"/>
    <property type="match status" value="1"/>
</dbReference>
<feature type="binding site" evidence="10">
    <location>
        <position position="9"/>
    </location>
    <ligand>
        <name>Mg(2+)</name>
        <dbReference type="ChEBI" id="CHEBI:18420"/>
    </ligand>
</feature>
<feature type="domain" description="4'-phosphopantetheinyl transferase" evidence="11">
    <location>
        <begin position="5"/>
        <end position="121"/>
    </location>
</feature>
<dbReference type="EC" id="2.7.8.7" evidence="10"/>
<dbReference type="Gene3D" id="3.90.470.20">
    <property type="entry name" value="4'-phosphopantetheinyl transferase domain"/>
    <property type="match status" value="1"/>
</dbReference>
<accession>A0A1B3BCB5</accession>
<comment type="similarity">
    <text evidence="10">Belongs to the P-Pant transferase superfamily. AcpS family.</text>
</comment>
<dbReference type="Proteomes" id="UP000094147">
    <property type="component" value="Chromosome"/>
</dbReference>
<evidence type="ECO:0000256" key="4">
    <source>
        <dbReference type="ARBA" id="ARBA00022832"/>
    </source>
</evidence>
<evidence type="ECO:0000259" key="11">
    <source>
        <dbReference type="Pfam" id="PF01648"/>
    </source>
</evidence>
<dbReference type="STRING" id="1144748.KS2013_1683"/>
<organism evidence="12 13">
    <name type="scientific">Kangiella sediminilitoris</name>
    <dbReference type="NCBI Taxonomy" id="1144748"/>
    <lineage>
        <taxon>Bacteria</taxon>
        <taxon>Pseudomonadati</taxon>
        <taxon>Pseudomonadota</taxon>
        <taxon>Gammaproteobacteria</taxon>
        <taxon>Kangiellales</taxon>
        <taxon>Kangiellaceae</taxon>
        <taxon>Kangiella</taxon>
    </lineage>
</organism>
<dbReference type="HAMAP" id="MF_00101">
    <property type="entry name" value="AcpS"/>
    <property type="match status" value="1"/>
</dbReference>
<sequence length="127" mass="14222">MAIFGVGTDIVSLARIERSFQRHGDKFAERILSDIELNEYQQKKNKQAYLAKRFAAKEAISKALGTGMRKGIHFQQLVIVSSELGKPEVQLYGAAKDWASKQHINTIHLTISDERDFAVAFAVAESK</sequence>
<comment type="catalytic activity">
    <reaction evidence="8 10">
        <text>apo-[ACP] + CoA = holo-[ACP] + adenosine 3',5'-bisphosphate + H(+)</text>
        <dbReference type="Rhea" id="RHEA:12068"/>
        <dbReference type="Rhea" id="RHEA-COMP:9685"/>
        <dbReference type="Rhea" id="RHEA-COMP:9690"/>
        <dbReference type="ChEBI" id="CHEBI:15378"/>
        <dbReference type="ChEBI" id="CHEBI:29999"/>
        <dbReference type="ChEBI" id="CHEBI:57287"/>
        <dbReference type="ChEBI" id="CHEBI:58343"/>
        <dbReference type="ChEBI" id="CHEBI:64479"/>
        <dbReference type="EC" id="2.7.8.7"/>
    </reaction>
</comment>
<evidence type="ECO:0000256" key="8">
    <source>
        <dbReference type="ARBA" id="ARBA00050875"/>
    </source>
</evidence>
<dbReference type="GO" id="GO:0000287">
    <property type="term" value="F:magnesium ion binding"/>
    <property type="evidence" value="ECO:0007669"/>
    <property type="project" value="UniProtKB-UniRule"/>
</dbReference>
<keyword evidence="1 10" id="KW-0444">Lipid biosynthesis</keyword>
<evidence type="ECO:0000313" key="12">
    <source>
        <dbReference type="EMBL" id="AOE50393.1"/>
    </source>
</evidence>
<evidence type="ECO:0000256" key="5">
    <source>
        <dbReference type="ARBA" id="ARBA00022842"/>
    </source>
</evidence>
<keyword evidence="3 10" id="KW-0479">Metal-binding</keyword>
<protein>
    <recommendedName>
        <fullName evidence="10">Holo-[acyl-carrier-protein] synthase</fullName>
        <shortName evidence="10">Holo-ACP synthase</shortName>
        <ecNumber evidence="10">2.7.8.7</ecNumber>
    </recommendedName>
    <alternativeName>
        <fullName evidence="10">4'-phosphopantetheinyl transferase AcpS</fullName>
    </alternativeName>
</protein>
<evidence type="ECO:0000256" key="10">
    <source>
        <dbReference type="HAMAP-Rule" id="MF_00101"/>
    </source>
</evidence>
<dbReference type="PATRIC" id="fig|1144748.3.peg.1697"/>
<keyword evidence="13" id="KW-1185">Reference proteome</keyword>
<keyword evidence="7 10" id="KW-0275">Fatty acid biosynthesis</keyword>
<dbReference type="SUPFAM" id="SSF56214">
    <property type="entry name" value="4'-phosphopantetheinyl transferase"/>
    <property type="match status" value="1"/>
</dbReference>
<dbReference type="InterPro" id="IPR004568">
    <property type="entry name" value="Ppantetheine-prot_Trfase_dom"/>
</dbReference>
<dbReference type="NCBIfam" id="TIGR00516">
    <property type="entry name" value="acpS"/>
    <property type="match status" value="1"/>
</dbReference>